<dbReference type="InterPro" id="IPR009100">
    <property type="entry name" value="AcylCoA_DH/oxidase_NM_dom_sf"/>
</dbReference>
<dbReference type="GO" id="GO:0003995">
    <property type="term" value="F:acyl-CoA dehydrogenase activity"/>
    <property type="evidence" value="ECO:0007669"/>
    <property type="project" value="TreeGrafter"/>
</dbReference>
<dbReference type="GO" id="GO:0050660">
    <property type="term" value="F:flavin adenine dinucleotide binding"/>
    <property type="evidence" value="ECO:0007669"/>
    <property type="project" value="InterPro"/>
</dbReference>
<evidence type="ECO:0000256" key="1">
    <source>
        <dbReference type="ARBA" id="ARBA00023002"/>
    </source>
</evidence>
<dbReference type="VEuPathDB" id="FungiDB:MFRU_003g02730"/>
<proteinExistence type="predicted"/>
<keyword evidence="4" id="KW-1185">Reference proteome</keyword>
<dbReference type="InterPro" id="IPR050741">
    <property type="entry name" value="Acyl-CoA_dehydrogenase"/>
</dbReference>
<dbReference type="SUPFAM" id="SSF56645">
    <property type="entry name" value="Acyl-CoA dehydrogenase NM domain-like"/>
    <property type="match status" value="1"/>
</dbReference>
<feature type="region of interest" description="Disordered" evidence="2">
    <location>
        <begin position="161"/>
        <end position="194"/>
    </location>
</feature>
<comment type="caution">
    <text evidence="3">The sequence shown here is derived from an EMBL/GenBank/DDBJ whole genome shotgun (WGS) entry which is preliminary data.</text>
</comment>
<sequence>MSSSVPIPFSEPPWLMGLPSPYYNASHRKWQKTCRALVSELLYDAAEWEKQGDVPADLYQKFALANFLIPNLPSPLPVEWLKRLGITHLPGDLPVEEFDYMHTLIFTTRWNDQGPWVLRAPSPRASPFGIPPILKFGSPALQERFLPDILTGKKRICIAISPSREPGATSAPSRPPRERATMGRNGSWMDPRNGSPTACGRIMPRWPYAPGVLVPGSFPPCRSAAQSPRCHDAPDKELESHWAWIEGYTWMMTQLSEEEANRELGGLTALAKAKAGMVLETCASTAVLLFGGNGYTKKWDGRGGGANLPRNPRRPHPRRKRRRNARSLHPPTSQELPGQSQGRK</sequence>
<dbReference type="SUPFAM" id="SSF47203">
    <property type="entry name" value="Acyl-CoA dehydrogenase C-terminal domain-like"/>
    <property type="match status" value="1"/>
</dbReference>
<dbReference type="PANTHER" id="PTHR48083:SF15">
    <property type="entry name" value="ACYL-COA DEHYDROGENASE APDG"/>
    <property type="match status" value="1"/>
</dbReference>
<organism evidence="3 4">
    <name type="scientific">Monilinia fructicola</name>
    <name type="common">Brown rot fungus</name>
    <name type="synonym">Ciboria fructicola</name>
    <dbReference type="NCBI Taxonomy" id="38448"/>
    <lineage>
        <taxon>Eukaryota</taxon>
        <taxon>Fungi</taxon>
        <taxon>Dikarya</taxon>
        <taxon>Ascomycota</taxon>
        <taxon>Pezizomycotina</taxon>
        <taxon>Leotiomycetes</taxon>
        <taxon>Helotiales</taxon>
        <taxon>Sclerotiniaceae</taxon>
        <taxon>Monilinia</taxon>
    </lineage>
</organism>
<dbReference type="PANTHER" id="PTHR48083">
    <property type="entry name" value="MEDIUM-CHAIN SPECIFIC ACYL-COA DEHYDROGENASE, MITOCHONDRIAL-RELATED"/>
    <property type="match status" value="1"/>
</dbReference>
<dbReference type="Gene3D" id="1.10.540.10">
    <property type="entry name" value="Acyl-CoA dehydrogenase/oxidase, N-terminal domain"/>
    <property type="match status" value="1"/>
</dbReference>
<reference evidence="3 4" key="1">
    <citation type="submission" date="2019-06" db="EMBL/GenBank/DDBJ databases">
        <title>Genome Sequence of the Brown Rot Fungal Pathogen Monilinia fructicola.</title>
        <authorList>
            <person name="De Miccolis Angelini R.M."/>
            <person name="Landi L."/>
            <person name="Abate D."/>
            <person name="Pollastro S."/>
            <person name="Romanazzi G."/>
            <person name="Faretra F."/>
        </authorList>
    </citation>
    <scope>NUCLEOTIDE SEQUENCE [LARGE SCALE GENOMIC DNA]</scope>
    <source>
        <strain evidence="3 4">Mfrc123</strain>
    </source>
</reference>
<evidence type="ECO:0000313" key="3">
    <source>
        <dbReference type="EMBL" id="KAA8572527.1"/>
    </source>
</evidence>
<dbReference type="InterPro" id="IPR037069">
    <property type="entry name" value="AcylCoA_DH/ox_N_sf"/>
</dbReference>
<dbReference type="AlphaFoldDB" id="A0A5M9JV20"/>
<dbReference type="GO" id="GO:0033539">
    <property type="term" value="P:fatty acid beta-oxidation using acyl-CoA dehydrogenase"/>
    <property type="evidence" value="ECO:0007669"/>
    <property type="project" value="TreeGrafter"/>
</dbReference>
<feature type="region of interest" description="Disordered" evidence="2">
    <location>
        <begin position="299"/>
        <end position="344"/>
    </location>
</feature>
<dbReference type="GO" id="GO:0005737">
    <property type="term" value="C:cytoplasm"/>
    <property type="evidence" value="ECO:0007669"/>
    <property type="project" value="TreeGrafter"/>
</dbReference>
<gene>
    <name evidence="3" type="ORF">EYC84_003137</name>
</gene>
<dbReference type="InterPro" id="IPR036250">
    <property type="entry name" value="AcylCo_DH-like_C"/>
</dbReference>
<feature type="compositionally biased region" description="Polar residues" evidence="2">
    <location>
        <begin position="330"/>
        <end position="344"/>
    </location>
</feature>
<evidence type="ECO:0000256" key="2">
    <source>
        <dbReference type="SAM" id="MobiDB-lite"/>
    </source>
</evidence>
<dbReference type="Gene3D" id="1.20.140.10">
    <property type="entry name" value="Butyryl-CoA Dehydrogenase, subunit A, domain 3"/>
    <property type="match status" value="1"/>
</dbReference>
<accession>A0A5M9JV20</accession>
<dbReference type="EMBL" id="VICG01000004">
    <property type="protein sequence ID" value="KAA8572527.1"/>
    <property type="molecule type" value="Genomic_DNA"/>
</dbReference>
<name>A0A5M9JV20_MONFR</name>
<feature type="compositionally biased region" description="Basic residues" evidence="2">
    <location>
        <begin position="311"/>
        <end position="326"/>
    </location>
</feature>
<keyword evidence="1" id="KW-0560">Oxidoreductase</keyword>
<dbReference type="Proteomes" id="UP000322873">
    <property type="component" value="Unassembled WGS sequence"/>
</dbReference>
<protein>
    <submittedName>
        <fullName evidence="3">Uncharacterized protein</fullName>
    </submittedName>
</protein>
<evidence type="ECO:0000313" key="4">
    <source>
        <dbReference type="Proteomes" id="UP000322873"/>
    </source>
</evidence>